<keyword evidence="2" id="KW-1185">Reference proteome</keyword>
<evidence type="ECO:0008006" key="3">
    <source>
        <dbReference type="Google" id="ProtNLM"/>
    </source>
</evidence>
<dbReference type="EMBL" id="VORT01000009">
    <property type="protein sequence ID" value="TXD72407.1"/>
    <property type="molecule type" value="Genomic_DNA"/>
</dbReference>
<protein>
    <recommendedName>
        <fullName evidence="3">Lipocalin-like domain-containing protein</fullName>
    </recommendedName>
</protein>
<dbReference type="Proteomes" id="UP000321497">
    <property type="component" value="Unassembled WGS sequence"/>
</dbReference>
<evidence type="ECO:0000313" key="1">
    <source>
        <dbReference type="EMBL" id="TXD72407.1"/>
    </source>
</evidence>
<evidence type="ECO:0000313" key="2">
    <source>
        <dbReference type="Proteomes" id="UP000321497"/>
    </source>
</evidence>
<reference evidence="1 2" key="1">
    <citation type="submission" date="2019-08" db="EMBL/GenBank/DDBJ databases">
        <title>Genome of Aequorivita antarctica SW49 (type strain).</title>
        <authorList>
            <person name="Bowman J.P."/>
        </authorList>
    </citation>
    <scope>NUCLEOTIDE SEQUENCE [LARGE SCALE GENOMIC DNA]</scope>
    <source>
        <strain evidence="1 2">SW49</strain>
    </source>
</reference>
<comment type="caution">
    <text evidence="1">The sequence shown here is derived from an EMBL/GenBank/DDBJ whole genome shotgun (WGS) entry which is preliminary data.</text>
</comment>
<gene>
    <name evidence="1" type="ORF">ESU54_12905</name>
</gene>
<accession>A0A5C6YXJ4</accession>
<dbReference type="OrthoDB" id="826659at2"/>
<organism evidence="1 2">
    <name type="scientific">Aequorivita antarctica</name>
    <dbReference type="NCBI Taxonomy" id="153266"/>
    <lineage>
        <taxon>Bacteria</taxon>
        <taxon>Pseudomonadati</taxon>
        <taxon>Bacteroidota</taxon>
        <taxon>Flavobacteriia</taxon>
        <taxon>Flavobacteriales</taxon>
        <taxon>Flavobacteriaceae</taxon>
        <taxon>Aequorivita</taxon>
    </lineage>
</organism>
<name>A0A5C6YXJ4_9FLAO</name>
<proteinExistence type="predicted"/>
<dbReference type="AlphaFoldDB" id="A0A5C6YXJ4"/>
<sequence length="137" mass="14934">MSCNKDDDNNQQQNTTVEQTINTVQSGTWKVTYFFDSDQDETDHFTGYAFTFNENGSLAAIKGSTTITGTWSVTDSNSSDDDGGSSGADFNIFFASPPDFEDLSDDWDIISVSNSKIELTDVSGGNGGTDFLTFERI</sequence>